<feature type="transmembrane region" description="Helical" evidence="1">
    <location>
        <begin position="111"/>
        <end position="136"/>
    </location>
</feature>
<organism evidence="2">
    <name type="scientific">hydrothermal vent metagenome</name>
    <dbReference type="NCBI Taxonomy" id="652676"/>
    <lineage>
        <taxon>unclassified sequences</taxon>
        <taxon>metagenomes</taxon>
        <taxon>ecological metagenomes</taxon>
    </lineage>
</organism>
<accession>A0A3B0S127</accession>
<keyword evidence="1" id="KW-0812">Transmembrane</keyword>
<protein>
    <submittedName>
        <fullName evidence="2">Uncharacterized protein</fullName>
    </submittedName>
</protein>
<evidence type="ECO:0000256" key="1">
    <source>
        <dbReference type="SAM" id="Phobius"/>
    </source>
</evidence>
<evidence type="ECO:0000313" key="2">
    <source>
        <dbReference type="EMBL" id="VAV99954.1"/>
    </source>
</evidence>
<sequence>MSMAGKIITDTAHRKETGLTWLTLFATSGTLICCALPIILVTLGLGATVASLVSAVPFLITLSQHKILVFIFSGVMLALSGWLIYHPGRSCPIDPELGALCRKSQIWNRRIYWFSVSLWGIGFFAAFLALPLQIWLDS</sequence>
<reference evidence="2" key="1">
    <citation type="submission" date="2018-06" db="EMBL/GenBank/DDBJ databases">
        <authorList>
            <person name="Zhirakovskaya E."/>
        </authorList>
    </citation>
    <scope>NUCLEOTIDE SEQUENCE</scope>
</reference>
<proteinExistence type="predicted"/>
<name>A0A3B0S127_9ZZZZ</name>
<keyword evidence="1" id="KW-1133">Transmembrane helix</keyword>
<dbReference type="EMBL" id="UOED01000137">
    <property type="protein sequence ID" value="VAV99954.1"/>
    <property type="molecule type" value="Genomic_DNA"/>
</dbReference>
<feature type="transmembrane region" description="Helical" evidence="1">
    <location>
        <begin position="67"/>
        <end position="85"/>
    </location>
</feature>
<dbReference type="AlphaFoldDB" id="A0A3B0S127"/>
<gene>
    <name evidence="2" type="ORF">MNBD_ALPHA02-2063</name>
</gene>
<keyword evidence="1" id="KW-0472">Membrane</keyword>
<feature type="transmembrane region" description="Helical" evidence="1">
    <location>
        <begin position="21"/>
        <end position="47"/>
    </location>
</feature>